<evidence type="ECO:0000313" key="1">
    <source>
        <dbReference type="EMBL" id="KAL3384416.1"/>
    </source>
</evidence>
<sequence>MEREKKSTQLCVQSINAPVLSLSYCTYIYASACRVLRNPVYTRDQFYALGSGRRRLLINSLKTNKYPYTER</sequence>
<accession>A0ABD2VVX9</accession>
<name>A0ABD2VVX9_9HYME</name>
<comment type="caution">
    <text evidence="1">The sequence shown here is derived from an EMBL/GenBank/DDBJ whole genome shotgun (WGS) entry which is preliminary data.</text>
</comment>
<dbReference type="AlphaFoldDB" id="A0ABD2VVX9"/>
<reference evidence="1 2" key="1">
    <citation type="journal article" date="2024" name="bioRxiv">
        <title>A reference genome for Trichogramma kaykai: A tiny desert-dwelling parasitoid wasp with competing sex-ratio distorters.</title>
        <authorList>
            <person name="Culotta J."/>
            <person name="Lindsey A.R."/>
        </authorList>
    </citation>
    <scope>NUCLEOTIDE SEQUENCE [LARGE SCALE GENOMIC DNA]</scope>
    <source>
        <strain evidence="1 2">KSX58</strain>
    </source>
</reference>
<organism evidence="1 2">
    <name type="scientific">Trichogramma kaykai</name>
    <dbReference type="NCBI Taxonomy" id="54128"/>
    <lineage>
        <taxon>Eukaryota</taxon>
        <taxon>Metazoa</taxon>
        <taxon>Ecdysozoa</taxon>
        <taxon>Arthropoda</taxon>
        <taxon>Hexapoda</taxon>
        <taxon>Insecta</taxon>
        <taxon>Pterygota</taxon>
        <taxon>Neoptera</taxon>
        <taxon>Endopterygota</taxon>
        <taxon>Hymenoptera</taxon>
        <taxon>Apocrita</taxon>
        <taxon>Proctotrupomorpha</taxon>
        <taxon>Chalcidoidea</taxon>
        <taxon>Trichogrammatidae</taxon>
        <taxon>Trichogramma</taxon>
    </lineage>
</organism>
<evidence type="ECO:0000313" key="2">
    <source>
        <dbReference type="Proteomes" id="UP001627154"/>
    </source>
</evidence>
<gene>
    <name evidence="1" type="ORF">TKK_019814</name>
</gene>
<protein>
    <submittedName>
        <fullName evidence="1">Uncharacterized protein</fullName>
    </submittedName>
</protein>
<dbReference type="Proteomes" id="UP001627154">
    <property type="component" value="Unassembled WGS sequence"/>
</dbReference>
<keyword evidence="2" id="KW-1185">Reference proteome</keyword>
<proteinExistence type="predicted"/>
<dbReference type="EMBL" id="JBJJXI010000173">
    <property type="protein sequence ID" value="KAL3384416.1"/>
    <property type="molecule type" value="Genomic_DNA"/>
</dbReference>